<feature type="compositionally biased region" description="Polar residues" evidence="1">
    <location>
        <begin position="1"/>
        <end position="11"/>
    </location>
</feature>
<proteinExistence type="predicted"/>
<sequence>MNDIELSSVSPEGQGKGLSSLLSAKSGSQVTVVDLGHETAKCTRHYGFSVPELLNSETHGGINVAKPGMHRYVDKWDGQEYQNGVLRWQIVKGQEIGEGGCFDHSVSWTLDNCSGKRWDTATITVYACGHDVAPGCIGKDGKPYTSISRPLCVEHIGDVGVTLKGVNWGDIPRKYASDNRSIVYRFDATVRMGLADRGRLLTVKLLHGGQELGTADFKVQ</sequence>
<keyword evidence="3" id="KW-1185">Reference proteome</keyword>
<protein>
    <submittedName>
        <fullName evidence="2">Heat shock 70 kDa protein 12B</fullName>
    </submittedName>
</protein>
<evidence type="ECO:0000313" key="2">
    <source>
        <dbReference type="EMBL" id="KAK8859635.1"/>
    </source>
</evidence>
<gene>
    <name evidence="2" type="ORF">PGQ11_010369</name>
</gene>
<accession>A0ABR2IB60</accession>
<dbReference type="EMBL" id="JAPCWZ010000006">
    <property type="protein sequence ID" value="KAK8859635.1"/>
    <property type="molecule type" value="Genomic_DNA"/>
</dbReference>
<organism evidence="2 3">
    <name type="scientific">Apiospora arundinis</name>
    <dbReference type="NCBI Taxonomy" id="335852"/>
    <lineage>
        <taxon>Eukaryota</taxon>
        <taxon>Fungi</taxon>
        <taxon>Dikarya</taxon>
        <taxon>Ascomycota</taxon>
        <taxon>Pezizomycotina</taxon>
        <taxon>Sordariomycetes</taxon>
        <taxon>Xylariomycetidae</taxon>
        <taxon>Amphisphaeriales</taxon>
        <taxon>Apiosporaceae</taxon>
        <taxon>Apiospora</taxon>
    </lineage>
</organism>
<dbReference type="Proteomes" id="UP001390339">
    <property type="component" value="Unassembled WGS sequence"/>
</dbReference>
<reference evidence="2 3" key="1">
    <citation type="journal article" date="2024" name="IMA Fungus">
        <title>Apiospora arundinis, a panoply of carbohydrate-active enzymes and secondary metabolites.</title>
        <authorList>
            <person name="Sorensen T."/>
            <person name="Petersen C."/>
            <person name="Muurmann A.T."/>
            <person name="Christiansen J.V."/>
            <person name="Brundto M.L."/>
            <person name="Overgaard C.K."/>
            <person name="Boysen A.T."/>
            <person name="Wollenberg R.D."/>
            <person name="Larsen T.O."/>
            <person name="Sorensen J.L."/>
            <person name="Nielsen K.L."/>
            <person name="Sondergaard T.E."/>
        </authorList>
    </citation>
    <scope>NUCLEOTIDE SEQUENCE [LARGE SCALE GENOMIC DNA]</scope>
    <source>
        <strain evidence="2 3">AAU 773</strain>
    </source>
</reference>
<feature type="region of interest" description="Disordered" evidence="1">
    <location>
        <begin position="1"/>
        <end position="20"/>
    </location>
</feature>
<comment type="caution">
    <text evidence="2">The sequence shown here is derived from an EMBL/GenBank/DDBJ whole genome shotgun (WGS) entry which is preliminary data.</text>
</comment>
<name>A0ABR2IB60_9PEZI</name>
<keyword evidence="2" id="KW-0346">Stress response</keyword>
<evidence type="ECO:0000313" key="3">
    <source>
        <dbReference type="Proteomes" id="UP001390339"/>
    </source>
</evidence>
<evidence type="ECO:0000256" key="1">
    <source>
        <dbReference type="SAM" id="MobiDB-lite"/>
    </source>
</evidence>